<reference evidence="2" key="1">
    <citation type="submission" date="2021-04" db="EMBL/GenBank/DDBJ databases">
        <title>Genome sequence of Woronichinia naegeliana from Washington state freshwater lake bloom.</title>
        <authorList>
            <person name="Dreher T.W."/>
        </authorList>
    </citation>
    <scope>NUCLEOTIDE SEQUENCE</scope>
    <source>
        <strain evidence="2">WA131</strain>
    </source>
</reference>
<dbReference type="AlphaFoldDB" id="A0A977L279"/>
<organism evidence="2">
    <name type="scientific">Woronichinia naegeliana WA131</name>
    <dbReference type="NCBI Taxonomy" id="2824559"/>
    <lineage>
        <taxon>Bacteria</taxon>
        <taxon>Bacillati</taxon>
        <taxon>Cyanobacteriota</taxon>
        <taxon>Cyanophyceae</taxon>
        <taxon>Synechococcales</taxon>
        <taxon>Coelosphaeriaceae</taxon>
        <taxon>Woronichinia</taxon>
    </lineage>
</organism>
<evidence type="ECO:0000313" key="2">
    <source>
        <dbReference type="EMBL" id="UXE62685.1"/>
    </source>
</evidence>
<dbReference type="PROSITE" id="PS50910">
    <property type="entry name" value="HEPN"/>
    <property type="match status" value="1"/>
</dbReference>
<dbReference type="SMART" id="SM00748">
    <property type="entry name" value="HEPN"/>
    <property type="match status" value="1"/>
</dbReference>
<feature type="domain" description="HEPN" evidence="1">
    <location>
        <begin position="13"/>
        <end position="119"/>
    </location>
</feature>
<dbReference type="Gene3D" id="1.20.120.330">
    <property type="entry name" value="Nucleotidyltransferases domain 2"/>
    <property type="match status" value="1"/>
</dbReference>
<dbReference type="Proteomes" id="UP001065613">
    <property type="component" value="Chromosome"/>
</dbReference>
<name>A0A977L279_9CYAN</name>
<dbReference type="EMBL" id="CP073041">
    <property type="protein sequence ID" value="UXE62685.1"/>
    <property type="molecule type" value="Genomic_DNA"/>
</dbReference>
<accession>A0A977L279</accession>
<sequence>MDDAHYHEIQQWLLKSQRDLEAAKVLFEHGLFDVVVYHCQQSAEKALKAYLVYQEVILQKTHNLVVLLESCLAFDINFEILRDSAEILTPYATEFRYPGDTIEPEKYEAEEALAIASLVLDFVVKLLPNS</sequence>
<dbReference type="KEGG" id="wna:KA717_08085"/>
<protein>
    <submittedName>
        <fullName evidence="2">HEPN domain-containing protein</fullName>
    </submittedName>
</protein>
<proteinExistence type="predicted"/>
<dbReference type="InterPro" id="IPR007842">
    <property type="entry name" value="HEPN_dom"/>
</dbReference>
<dbReference type="Pfam" id="PF05168">
    <property type="entry name" value="HEPN"/>
    <property type="match status" value="1"/>
</dbReference>
<evidence type="ECO:0000259" key="1">
    <source>
        <dbReference type="PROSITE" id="PS50910"/>
    </source>
</evidence>
<dbReference type="SUPFAM" id="SSF81593">
    <property type="entry name" value="Nucleotidyltransferase substrate binding subunit/domain"/>
    <property type="match status" value="1"/>
</dbReference>
<gene>
    <name evidence="2" type="ORF">KA717_08085</name>
</gene>